<evidence type="ECO:0000313" key="2">
    <source>
        <dbReference type="Proteomes" id="UP000035642"/>
    </source>
</evidence>
<dbReference type="AlphaFoldDB" id="A0A0K0DAN4"/>
<reference evidence="2" key="1">
    <citation type="submission" date="2012-09" db="EMBL/GenBank/DDBJ databases">
        <authorList>
            <person name="Martin A.A."/>
        </authorList>
    </citation>
    <scope>NUCLEOTIDE SEQUENCE</scope>
</reference>
<dbReference type="STRING" id="6313.A0A0K0DAN4"/>
<proteinExistence type="predicted"/>
<evidence type="ECO:0000313" key="3">
    <source>
        <dbReference type="WBParaSite" id="ACAC_0000736501-mRNA-1"/>
    </source>
</evidence>
<accession>A0A0K0DAN4</accession>
<feature type="domain" description="SCP" evidence="1">
    <location>
        <begin position="1"/>
        <end position="122"/>
    </location>
</feature>
<dbReference type="PROSITE" id="PS01010">
    <property type="entry name" value="CRISP_2"/>
    <property type="match status" value="1"/>
</dbReference>
<dbReference type="WBParaSite" id="ACAC_0000736501-mRNA-1">
    <property type="protein sequence ID" value="ACAC_0000736501-mRNA-1"/>
    <property type="gene ID" value="ACAC_0000736501"/>
</dbReference>
<dbReference type="Gene3D" id="3.40.33.10">
    <property type="entry name" value="CAP"/>
    <property type="match status" value="1"/>
</dbReference>
<sequence length="156" mass="17378">MLKMIYDCKVEETAMQHAKKCEFKHSSGSGNGENLWVIWPAKTNLTDMATRASKSWFSELVQYGVPPDNKLTSELWNRPKMAIGHYTQMVWEGSYKLGCGVAVCPDKTLVVCQYSPPGNYIGSIMYATGEPCKSDEDCKCDGCKCSQDEALCIKPN</sequence>
<dbReference type="SMART" id="SM00198">
    <property type="entry name" value="SCP"/>
    <property type="match status" value="1"/>
</dbReference>
<keyword evidence="2" id="KW-1185">Reference proteome</keyword>
<dbReference type="Pfam" id="PF00188">
    <property type="entry name" value="CAP"/>
    <property type="match status" value="1"/>
</dbReference>
<dbReference type="InterPro" id="IPR018244">
    <property type="entry name" value="Allrgn_V5/Tpx1_CS"/>
</dbReference>
<dbReference type="PANTHER" id="PTHR10334">
    <property type="entry name" value="CYSTEINE-RICH SECRETORY PROTEIN-RELATED"/>
    <property type="match status" value="1"/>
</dbReference>
<reference evidence="3" key="2">
    <citation type="submission" date="2017-02" db="UniProtKB">
        <authorList>
            <consortium name="WormBaseParasite"/>
        </authorList>
    </citation>
    <scope>IDENTIFICATION</scope>
</reference>
<evidence type="ECO:0000259" key="1">
    <source>
        <dbReference type="SMART" id="SM00198"/>
    </source>
</evidence>
<dbReference type="InterPro" id="IPR035940">
    <property type="entry name" value="CAP_sf"/>
</dbReference>
<dbReference type="Proteomes" id="UP000035642">
    <property type="component" value="Unassembled WGS sequence"/>
</dbReference>
<dbReference type="CDD" id="cd05380">
    <property type="entry name" value="CAP_euk"/>
    <property type="match status" value="1"/>
</dbReference>
<dbReference type="PROSITE" id="PS01009">
    <property type="entry name" value="CRISP_1"/>
    <property type="match status" value="1"/>
</dbReference>
<dbReference type="InterPro" id="IPR014044">
    <property type="entry name" value="CAP_dom"/>
</dbReference>
<dbReference type="PRINTS" id="PR00837">
    <property type="entry name" value="V5TPXLIKE"/>
</dbReference>
<dbReference type="SUPFAM" id="SSF55797">
    <property type="entry name" value="PR-1-like"/>
    <property type="match status" value="1"/>
</dbReference>
<dbReference type="GO" id="GO:0005576">
    <property type="term" value="C:extracellular region"/>
    <property type="evidence" value="ECO:0007669"/>
    <property type="project" value="InterPro"/>
</dbReference>
<organism evidence="2 3">
    <name type="scientific">Angiostrongylus cantonensis</name>
    <name type="common">Rat lungworm</name>
    <dbReference type="NCBI Taxonomy" id="6313"/>
    <lineage>
        <taxon>Eukaryota</taxon>
        <taxon>Metazoa</taxon>
        <taxon>Ecdysozoa</taxon>
        <taxon>Nematoda</taxon>
        <taxon>Chromadorea</taxon>
        <taxon>Rhabditida</taxon>
        <taxon>Rhabditina</taxon>
        <taxon>Rhabditomorpha</taxon>
        <taxon>Strongyloidea</taxon>
        <taxon>Metastrongylidae</taxon>
        <taxon>Angiostrongylus</taxon>
    </lineage>
</organism>
<protein>
    <submittedName>
        <fullName evidence="3">SCP domain-containing protein</fullName>
    </submittedName>
</protein>
<name>A0A0K0DAN4_ANGCA</name>
<dbReference type="InterPro" id="IPR001283">
    <property type="entry name" value="CRISP-related"/>
</dbReference>